<proteinExistence type="predicted"/>
<evidence type="ECO:0000313" key="3">
    <source>
        <dbReference type="Proteomes" id="UP000192257"/>
    </source>
</evidence>
<comment type="caution">
    <text evidence="2">The sequence shown here is derived from an EMBL/GenBank/DDBJ whole genome shotgun (WGS) entry which is preliminary data.</text>
</comment>
<name>A0A1X0NU85_9TRYP</name>
<evidence type="ECO:0000313" key="2">
    <source>
        <dbReference type="EMBL" id="ORC87749.1"/>
    </source>
</evidence>
<feature type="region of interest" description="Disordered" evidence="1">
    <location>
        <begin position="324"/>
        <end position="421"/>
    </location>
</feature>
<organism evidence="2 3">
    <name type="scientific">Trypanosoma theileri</name>
    <dbReference type="NCBI Taxonomy" id="67003"/>
    <lineage>
        <taxon>Eukaryota</taxon>
        <taxon>Discoba</taxon>
        <taxon>Euglenozoa</taxon>
        <taxon>Kinetoplastea</taxon>
        <taxon>Metakinetoplastina</taxon>
        <taxon>Trypanosomatida</taxon>
        <taxon>Trypanosomatidae</taxon>
        <taxon>Trypanosoma</taxon>
    </lineage>
</organism>
<feature type="compositionally biased region" description="Basic and acidic residues" evidence="1">
    <location>
        <begin position="380"/>
        <end position="409"/>
    </location>
</feature>
<dbReference type="PANTHER" id="PTHR35615">
    <property type="entry name" value="PRESENT IN THE OUTER MITOCHONDRIAL MEMBRANE PROTEOME 22-RELATED"/>
    <property type="match status" value="1"/>
</dbReference>
<keyword evidence="3" id="KW-1185">Reference proteome</keyword>
<evidence type="ECO:0000256" key="1">
    <source>
        <dbReference type="SAM" id="MobiDB-lite"/>
    </source>
</evidence>
<dbReference type="GeneID" id="39986623"/>
<dbReference type="AlphaFoldDB" id="A0A1X0NU85"/>
<reference evidence="2 3" key="1">
    <citation type="submission" date="2017-03" db="EMBL/GenBank/DDBJ databases">
        <title>An alternative strategy for trypanosome survival in the mammalian bloodstream revealed through genome and transcriptome analysis of the ubiquitous bovine parasite Trypanosoma (Megatrypanum) theileri.</title>
        <authorList>
            <person name="Kelly S."/>
            <person name="Ivens A."/>
            <person name="Mott A."/>
            <person name="O'Neill E."/>
            <person name="Emms D."/>
            <person name="Macleod O."/>
            <person name="Voorheis P."/>
            <person name="Matthews J."/>
            <person name="Matthews K."/>
            <person name="Carrington M."/>
        </authorList>
    </citation>
    <scope>NUCLEOTIDE SEQUENCE [LARGE SCALE GENOMIC DNA]</scope>
    <source>
        <strain evidence="2">Edinburgh</strain>
    </source>
</reference>
<protein>
    <submittedName>
        <fullName evidence="2">Uncharacterized protein</fullName>
    </submittedName>
</protein>
<accession>A0A1X0NU85</accession>
<dbReference type="Proteomes" id="UP000192257">
    <property type="component" value="Unassembled WGS sequence"/>
</dbReference>
<dbReference type="EMBL" id="NBCO01000020">
    <property type="protein sequence ID" value="ORC87749.1"/>
    <property type="molecule type" value="Genomic_DNA"/>
</dbReference>
<feature type="compositionally biased region" description="Polar residues" evidence="1">
    <location>
        <begin position="337"/>
        <end position="352"/>
    </location>
</feature>
<dbReference type="PANTHER" id="PTHR35615:SF2">
    <property type="entry name" value="PROTEIN KINASE DOMAIN-CONTAINING PROTEIN"/>
    <property type="match status" value="1"/>
</dbReference>
<dbReference type="VEuPathDB" id="TriTrypDB:TM35_000201580"/>
<dbReference type="OrthoDB" id="272158at2759"/>
<dbReference type="SUPFAM" id="SSF52540">
    <property type="entry name" value="P-loop containing nucleoside triphosphate hydrolases"/>
    <property type="match status" value="1"/>
</dbReference>
<gene>
    <name evidence="2" type="ORF">TM35_000201580</name>
</gene>
<sequence length="771" mass="83835">MRPVYNQQRNNPYRAPYQANPPMQVPQGRVPYQTPPPGYRGMPTNGGAAMGGDNPLQRQCSYGYIPSDYNNNNIYGGYNQYAHYNNNNNNNNNSNNSNPSAYVTPRGVMYAGPGGSSYFGSFGSKNQLGQLERENSVMLNRGNGSQFGSFRGGPSGSFGSLYNAGSFMGYPNNGGYGSFRGGYPGMGNSNNGFQRVGSFQRYPSNYSTFPSVYGSSYIGRTSSGASTANPVLQRTESGINLNYNYGGIYPAGQNLNNGISGFHQEPSQASLFGSSGSNFGDNGGLVRHNSMTLLRTNSATNGFYEFGPVMNGSAGESNVTRLSQGRLNGRPAAPSQWERTGTTPTAMPQSVPTPAPRVGRSTDQSRPNGTNSTSSGTGELTRKGSEKRIGMYFKDVKPTQSNEYKKEGDPGTGRSARSTDPSMMTNVRTVLLLSRMGGKIIEVDGSTAIVEKPNSDELQKFDTNAIVYISPNEPNVFVESLDELRDTFVQGCNIALIMADSDGPAHLPSSWFTWNTLRRLVKDTFARLSHRSEFTVSISLLEDDQVMDLLASHPHYTTLTVAQSPLFGNVPHGVIYQLVEDASEFEILFDRALEQAVGRKGEENGILLVSGILKQIRTSSSNSGEEDIILSSIFAAGVGDGIIHYNRILDKNPAEPRAMFQFALGGPSMTAAVFSLTDKEGNDAVVSNFLSTLNRLGDIQNYRLRLGSVRRFVRYSEESIPKTRTKIRDAAEGKEKAAMQRSLARLEVMVADAKVMLEEPDSAVPKTYIRQ</sequence>
<dbReference type="RefSeq" id="XP_028881815.1">
    <property type="nucleotide sequence ID" value="XM_029026843.1"/>
</dbReference>
<feature type="compositionally biased region" description="Polar residues" evidence="1">
    <location>
        <begin position="361"/>
        <end position="378"/>
    </location>
</feature>
<feature type="region of interest" description="Disordered" evidence="1">
    <location>
        <begin position="1"/>
        <end position="25"/>
    </location>
</feature>
<dbReference type="InterPro" id="IPR027417">
    <property type="entry name" value="P-loop_NTPase"/>
</dbReference>
<feature type="compositionally biased region" description="Polar residues" evidence="1">
    <location>
        <begin position="1"/>
        <end position="11"/>
    </location>
</feature>